<proteinExistence type="predicted"/>
<evidence type="ECO:0000313" key="2">
    <source>
        <dbReference type="EMBL" id="QHT65830.1"/>
    </source>
</evidence>
<gene>
    <name evidence="2" type="ORF">GXP67_03695</name>
</gene>
<keyword evidence="3" id="KW-1185">Reference proteome</keyword>
<accession>A0A6C0GDS6</accession>
<organism evidence="2 3">
    <name type="scientific">Rhodocytophaga rosea</name>
    <dbReference type="NCBI Taxonomy" id="2704465"/>
    <lineage>
        <taxon>Bacteria</taxon>
        <taxon>Pseudomonadati</taxon>
        <taxon>Bacteroidota</taxon>
        <taxon>Cytophagia</taxon>
        <taxon>Cytophagales</taxon>
        <taxon>Rhodocytophagaceae</taxon>
        <taxon>Rhodocytophaga</taxon>
    </lineage>
</organism>
<name>A0A6C0GDS6_9BACT</name>
<dbReference type="AlphaFoldDB" id="A0A6C0GDS6"/>
<protein>
    <submittedName>
        <fullName evidence="2">TIGR03032 family protein</fullName>
    </submittedName>
</protein>
<dbReference type="Proteomes" id="UP000480178">
    <property type="component" value="Chromosome"/>
</dbReference>
<feature type="domain" description="Conserved hypothetical protein CHP03032" evidence="1">
    <location>
        <begin position="12"/>
        <end position="325"/>
    </location>
</feature>
<sequence length="349" mass="38751">MTTPFSCTYTPQISELLWQLNCTLAISTYQAGKVILVSAAGPESLVQLPRNFEKAMGMAVEGSRLAIATKEEVIVLANAPALAGSYPPQPHTYDALFVPRATYYCGEIDLHDLAWGSKGLWAVNTRFSCLTLINEHFSFEPVWQPAFISDLTPDDRCHLNGLAMLYNEPDIVTALGRSDEPKGWRENVLEGGIVMHVPTGEILATQLPMPHSPRWYDGKLYMLFSATGELACLDTSSGKYDSIARLPGFARGMARYQDYLFIGLSKIRENASTFRNLPVASQELFSGVAIVQLSTGKTIGFIRYENSVEELYDIQVIPGFRRPGLLNHIRPEHRLALVTPTDAFWKGDE</sequence>
<dbReference type="EMBL" id="CP048222">
    <property type="protein sequence ID" value="QHT65830.1"/>
    <property type="molecule type" value="Genomic_DNA"/>
</dbReference>
<dbReference type="NCBIfam" id="TIGR03032">
    <property type="entry name" value="TIGR03032 family protein"/>
    <property type="match status" value="1"/>
</dbReference>
<dbReference type="RefSeq" id="WP_162441907.1">
    <property type="nucleotide sequence ID" value="NZ_CP048222.1"/>
</dbReference>
<dbReference type="KEGG" id="rhoz:GXP67_03695"/>
<dbReference type="Pfam" id="PF16261">
    <property type="entry name" value="DUF4915"/>
    <property type="match status" value="1"/>
</dbReference>
<dbReference type="SUPFAM" id="SSF63825">
    <property type="entry name" value="YWTD domain"/>
    <property type="match status" value="1"/>
</dbReference>
<dbReference type="InterPro" id="IPR017481">
    <property type="entry name" value="CHP03032"/>
</dbReference>
<reference evidence="2 3" key="1">
    <citation type="submission" date="2020-01" db="EMBL/GenBank/DDBJ databases">
        <authorList>
            <person name="Kim M.K."/>
        </authorList>
    </citation>
    <scope>NUCLEOTIDE SEQUENCE [LARGE SCALE GENOMIC DNA]</scope>
    <source>
        <strain evidence="2 3">172606-1</strain>
    </source>
</reference>
<evidence type="ECO:0000313" key="3">
    <source>
        <dbReference type="Proteomes" id="UP000480178"/>
    </source>
</evidence>
<evidence type="ECO:0000259" key="1">
    <source>
        <dbReference type="Pfam" id="PF16261"/>
    </source>
</evidence>